<gene>
    <name evidence="1" type="ORF">K402DRAFT_393369</name>
</gene>
<dbReference type="Proteomes" id="UP000800041">
    <property type="component" value="Unassembled WGS sequence"/>
</dbReference>
<reference evidence="1" key="1">
    <citation type="journal article" date="2020" name="Stud. Mycol.">
        <title>101 Dothideomycetes genomes: a test case for predicting lifestyles and emergence of pathogens.</title>
        <authorList>
            <person name="Haridas S."/>
            <person name="Albert R."/>
            <person name="Binder M."/>
            <person name="Bloem J."/>
            <person name="Labutti K."/>
            <person name="Salamov A."/>
            <person name="Andreopoulos B."/>
            <person name="Baker S."/>
            <person name="Barry K."/>
            <person name="Bills G."/>
            <person name="Bluhm B."/>
            <person name="Cannon C."/>
            <person name="Castanera R."/>
            <person name="Culley D."/>
            <person name="Daum C."/>
            <person name="Ezra D."/>
            <person name="Gonzalez J."/>
            <person name="Henrissat B."/>
            <person name="Kuo A."/>
            <person name="Liang C."/>
            <person name="Lipzen A."/>
            <person name="Lutzoni F."/>
            <person name="Magnuson J."/>
            <person name="Mondo S."/>
            <person name="Nolan M."/>
            <person name="Ohm R."/>
            <person name="Pangilinan J."/>
            <person name="Park H.-J."/>
            <person name="Ramirez L."/>
            <person name="Alfaro M."/>
            <person name="Sun H."/>
            <person name="Tritt A."/>
            <person name="Yoshinaga Y."/>
            <person name="Zwiers L.-H."/>
            <person name="Turgeon B."/>
            <person name="Goodwin S."/>
            <person name="Spatafora J."/>
            <person name="Crous P."/>
            <person name="Grigoriev I."/>
        </authorList>
    </citation>
    <scope>NUCLEOTIDE SEQUENCE</scope>
    <source>
        <strain evidence="1">CBS 113979</strain>
    </source>
</reference>
<accession>A0A6G1H108</accession>
<keyword evidence="2" id="KW-1185">Reference proteome</keyword>
<dbReference type="EMBL" id="ML977155">
    <property type="protein sequence ID" value="KAF1986742.1"/>
    <property type="molecule type" value="Genomic_DNA"/>
</dbReference>
<proteinExistence type="predicted"/>
<name>A0A6G1H108_9PEZI</name>
<dbReference type="AlphaFoldDB" id="A0A6G1H108"/>
<organism evidence="1 2">
    <name type="scientific">Aulographum hederae CBS 113979</name>
    <dbReference type="NCBI Taxonomy" id="1176131"/>
    <lineage>
        <taxon>Eukaryota</taxon>
        <taxon>Fungi</taxon>
        <taxon>Dikarya</taxon>
        <taxon>Ascomycota</taxon>
        <taxon>Pezizomycotina</taxon>
        <taxon>Dothideomycetes</taxon>
        <taxon>Pleosporomycetidae</taxon>
        <taxon>Aulographales</taxon>
        <taxon>Aulographaceae</taxon>
    </lineage>
</organism>
<protein>
    <submittedName>
        <fullName evidence="1">Uncharacterized protein</fullName>
    </submittedName>
</protein>
<sequence>MDIRNYLSPACTLTSTVLAFANTASTSDMSSKNRSLFAQTGVWSSQVRSTPYNFNKPPKRRTRQTALRLCLAPLPSLRRAHVQLLLPFLAS</sequence>
<evidence type="ECO:0000313" key="2">
    <source>
        <dbReference type="Proteomes" id="UP000800041"/>
    </source>
</evidence>
<evidence type="ECO:0000313" key="1">
    <source>
        <dbReference type="EMBL" id="KAF1986742.1"/>
    </source>
</evidence>